<dbReference type="RefSeq" id="WP_224310807.1">
    <property type="nucleotide sequence ID" value="NZ_JAIRBM010000001.1"/>
</dbReference>
<feature type="transmembrane region" description="Helical" evidence="6">
    <location>
        <begin position="55"/>
        <end position="88"/>
    </location>
</feature>
<dbReference type="EMBL" id="JAIRBM010000001">
    <property type="protein sequence ID" value="MBZ6074747.1"/>
    <property type="molecule type" value="Genomic_DNA"/>
</dbReference>
<gene>
    <name evidence="8" type="ORF">K9B37_00335</name>
</gene>
<comment type="caution">
    <text evidence="8">The sequence shown here is derived from an EMBL/GenBank/DDBJ whole genome shotgun (WGS) entry which is preliminary data.</text>
</comment>
<keyword evidence="5 6" id="KW-0472">Membrane</keyword>
<dbReference type="PIRSF" id="PIRSF006324">
    <property type="entry name" value="LeuE"/>
    <property type="match status" value="1"/>
</dbReference>
<evidence type="ECO:0000313" key="8">
    <source>
        <dbReference type="EMBL" id="MBZ6074747.1"/>
    </source>
</evidence>
<evidence type="ECO:0000256" key="4">
    <source>
        <dbReference type="ARBA" id="ARBA00022989"/>
    </source>
</evidence>
<dbReference type="PANTHER" id="PTHR30086:SF20">
    <property type="entry name" value="ARGININE EXPORTER PROTEIN ARGO-RELATED"/>
    <property type="match status" value="1"/>
</dbReference>
<organism evidence="8 9">
    <name type="scientific">Microvirga puerhi</name>
    <dbReference type="NCBI Taxonomy" id="2876078"/>
    <lineage>
        <taxon>Bacteria</taxon>
        <taxon>Pseudomonadati</taxon>
        <taxon>Pseudomonadota</taxon>
        <taxon>Alphaproteobacteria</taxon>
        <taxon>Hyphomicrobiales</taxon>
        <taxon>Methylobacteriaceae</taxon>
        <taxon>Microvirga</taxon>
    </lineage>
</organism>
<keyword evidence="4 6" id="KW-1133">Transmembrane helix</keyword>
<evidence type="ECO:0000256" key="2">
    <source>
        <dbReference type="ARBA" id="ARBA00022475"/>
    </source>
</evidence>
<keyword evidence="2" id="KW-1003">Cell membrane</keyword>
<evidence type="ECO:0000256" key="5">
    <source>
        <dbReference type="ARBA" id="ARBA00023136"/>
    </source>
</evidence>
<proteinExistence type="predicted"/>
<reference evidence="8 9" key="1">
    <citation type="submission" date="2021-09" db="EMBL/GenBank/DDBJ databases">
        <title>The complete genome sequence of a new microorganism.</title>
        <authorList>
            <person name="Zi Z."/>
        </authorList>
    </citation>
    <scope>NUCLEOTIDE SEQUENCE [LARGE SCALE GENOMIC DNA]</scope>
    <source>
        <strain evidence="8 9">WGZ8</strain>
    </source>
</reference>
<evidence type="ECO:0000256" key="7">
    <source>
        <dbReference type="SAM" id="SignalP"/>
    </source>
</evidence>
<evidence type="ECO:0000256" key="3">
    <source>
        <dbReference type="ARBA" id="ARBA00022692"/>
    </source>
</evidence>
<comment type="subcellular location">
    <subcellularLocation>
        <location evidence="1">Cell membrane</location>
        <topology evidence="1">Multi-pass membrane protein</topology>
    </subcellularLocation>
</comment>
<name>A0ABS7VGW7_9HYPH</name>
<feature type="transmembrane region" description="Helical" evidence="6">
    <location>
        <begin position="186"/>
        <end position="204"/>
    </location>
</feature>
<evidence type="ECO:0000256" key="1">
    <source>
        <dbReference type="ARBA" id="ARBA00004651"/>
    </source>
</evidence>
<feature type="chain" id="PRO_5046977578" evidence="7">
    <location>
        <begin position="28"/>
        <end position="205"/>
    </location>
</feature>
<feature type="transmembrane region" description="Helical" evidence="6">
    <location>
        <begin position="149"/>
        <end position="170"/>
    </location>
</feature>
<accession>A0ABS7VGW7</accession>
<evidence type="ECO:0000313" key="9">
    <source>
        <dbReference type="Proteomes" id="UP000704176"/>
    </source>
</evidence>
<dbReference type="InterPro" id="IPR001123">
    <property type="entry name" value="LeuE-type"/>
</dbReference>
<protein>
    <submittedName>
        <fullName evidence="8">LysE family translocator</fullName>
    </submittedName>
</protein>
<feature type="signal peptide" evidence="7">
    <location>
        <begin position="1"/>
        <end position="27"/>
    </location>
</feature>
<dbReference type="Proteomes" id="UP000704176">
    <property type="component" value="Unassembled WGS sequence"/>
</dbReference>
<evidence type="ECO:0000256" key="6">
    <source>
        <dbReference type="SAM" id="Phobius"/>
    </source>
</evidence>
<dbReference type="Pfam" id="PF01810">
    <property type="entry name" value="LysE"/>
    <property type="match status" value="1"/>
</dbReference>
<sequence>MTITLTAFFAYLAAHALAAATPGPAMFAVISTGLSRGAKAGMAVGFGVAIGDMTLVSLAMIGLVALAAAFGWIFAFVKYVGAAYLIWIGIKMWRSAANALENLPAKQGGGVRSIALGAAIAFGNPKAILFHASLMPLLLDVNALTWADIGTVLAVVGTVNIVTMSVYAAITGRASQWFRTPVRMRWMNRIAGGAMVGTGAVIAAR</sequence>
<dbReference type="PANTHER" id="PTHR30086">
    <property type="entry name" value="ARGININE EXPORTER PROTEIN ARGO"/>
    <property type="match status" value="1"/>
</dbReference>
<keyword evidence="9" id="KW-1185">Reference proteome</keyword>
<keyword evidence="3 6" id="KW-0812">Transmembrane</keyword>
<keyword evidence="7" id="KW-0732">Signal</keyword>